<gene>
    <name evidence="3" type="ORF">C7M84_015232</name>
</gene>
<dbReference type="Pfam" id="PF00059">
    <property type="entry name" value="Lectin_C"/>
    <property type="match status" value="1"/>
</dbReference>
<proteinExistence type="predicted"/>
<dbReference type="SUPFAM" id="SSF56436">
    <property type="entry name" value="C-type lectin-like"/>
    <property type="match status" value="2"/>
</dbReference>
<evidence type="ECO:0000259" key="2">
    <source>
        <dbReference type="PROSITE" id="PS50041"/>
    </source>
</evidence>
<dbReference type="SMART" id="SM00034">
    <property type="entry name" value="CLECT"/>
    <property type="match status" value="2"/>
</dbReference>
<comment type="caution">
    <text evidence="3">The sequence shown here is derived from an EMBL/GenBank/DDBJ whole genome shotgun (WGS) entry which is preliminary data.</text>
</comment>
<organism evidence="3 4">
    <name type="scientific">Penaeus vannamei</name>
    <name type="common">Whiteleg shrimp</name>
    <name type="synonym">Litopenaeus vannamei</name>
    <dbReference type="NCBI Taxonomy" id="6689"/>
    <lineage>
        <taxon>Eukaryota</taxon>
        <taxon>Metazoa</taxon>
        <taxon>Ecdysozoa</taxon>
        <taxon>Arthropoda</taxon>
        <taxon>Crustacea</taxon>
        <taxon>Multicrustacea</taxon>
        <taxon>Malacostraca</taxon>
        <taxon>Eumalacostraca</taxon>
        <taxon>Eucarida</taxon>
        <taxon>Decapoda</taxon>
        <taxon>Dendrobranchiata</taxon>
        <taxon>Penaeoidea</taxon>
        <taxon>Penaeidae</taxon>
        <taxon>Penaeus</taxon>
    </lineage>
</organism>
<name>A0A3R7Q4R2_PENVA</name>
<dbReference type="CDD" id="cd00037">
    <property type="entry name" value="CLECT"/>
    <property type="match status" value="1"/>
</dbReference>
<reference evidence="3 4" key="2">
    <citation type="submission" date="2019-01" db="EMBL/GenBank/DDBJ databases">
        <title>The decoding of complex shrimp genome reveals the adaptation for benthos swimmer, frequently molting mechanism and breeding impact on genome.</title>
        <authorList>
            <person name="Sun Y."/>
            <person name="Gao Y."/>
            <person name="Yu Y."/>
        </authorList>
    </citation>
    <scope>NUCLEOTIDE SEQUENCE [LARGE SCALE GENOMIC DNA]</scope>
    <source>
        <tissue evidence="3">Muscle</tissue>
    </source>
</reference>
<dbReference type="GO" id="GO:0030246">
    <property type="term" value="F:carbohydrate binding"/>
    <property type="evidence" value="ECO:0007669"/>
    <property type="project" value="UniProtKB-KW"/>
</dbReference>
<feature type="chain" id="PRO_5018587785" evidence="1">
    <location>
        <begin position="19"/>
        <end position="344"/>
    </location>
</feature>
<dbReference type="InterPro" id="IPR001304">
    <property type="entry name" value="C-type_lectin-like"/>
</dbReference>
<keyword evidence="3" id="KW-0430">Lectin</keyword>
<dbReference type="InterPro" id="IPR016187">
    <property type="entry name" value="CTDL_fold"/>
</dbReference>
<feature type="signal peptide" evidence="1">
    <location>
        <begin position="1"/>
        <end position="18"/>
    </location>
</feature>
<accession>A0A3R7Q4R2</accession>
<dbReference type="InterPro" id="IPR016186">
    <property type="entry name" value="C-type_lectin-like/link_sf"/>
</dbReference>
<keyword evidence="1" id="KW-0732">Signal</keyword>
<reference evidence="3 4" key="1">
    <citation type="submission" date="2018-04" db="EMBL/GenBank/DDBJ databases">
        <authorList>
            <person name="Zhang X."/>
            <person name="Yuan J."/>
            <person name="Li F."/>
            <person name="Xiang J."/>
        </authorList>
    </citation>
    <scope>NUCLEOTIDE SEQUENCE [LARGE SCALE GENOMIC DNA]</scope>
    <source>
        <tissue evidence="3">Muscle</tissue>
    </source>
</reference>
<keyword evidence="4" id="KW-1185">Reference proteome</keyword>
<evidence type="ECO:0000313" key="3">
    <source>
        <dbReference type="EMBL" id="ROT86044.1"/>
    </source>
</evidence>
<dbReference type="Gene3D" id="3.10.100.10">
    <property type="entry name" value="Mannose-Binding Protein A, subunit A"/>
    <property type="match status" value="2"/>
</dbReference>
<sequence length="344" mass="38145">MRYTLFITVICLISCILSDPEPDDLSIQVIQKVETGGGCCGGQRKDECSAGPRGLRLWATPPGTQEDARAACHDKGYSFLTIEDPFLFDDVIRTLRDEMPGLHDYWVDGSDDNGDMAWRFSDGSDMPLGSPFWDLEYHRPSGMNASCVALQGSRDYYWRDFPCDYLKPGLCVCGEVPRPYTPLPIICLGNRTFIFDRCVLILPYLVDDFQEARDGCAAEGGDLLRLNNPGIMRAFYFFVEADAGNWSEIIFVDGQLNEDGEFLFNDNSKVPMGSPYWQVGHPTGEADHLHYSTFTYLVNDVPCDLPSSPPPTTPAPTTLAPVVPGPHDHRPTGPFHVACEVPSA</sequence>
<dbReference type="PROSITE" id="PS50041">
    <property type="entry name" value="C_TYPE_LECTIN_2"/>
    <property type="match status" value="1"/>
</dbReference>
<protein>
    <submittedName>
        <fullName evidence="3">C-type lectin 2</fullName>
    </submittedName>
</protein>
<evidence type="ECO:0000313" key="4">
    <source>
        <dbReference type="Proteomes" id="UP000283509"/>
    </source>
</evidence>
<dbReference type="OrthoDB" id="6385767at2759"/>
<evidence type="ECO:0000256" key="1">
    <source>
        <dbReference type="SAM" id="SignalP"/>
    </source>
</evidence>
<dbReference type="Proteomes" id="UP000283509">
    <property type="component" value="Unassembled WGS sequence"/>
</dbReference>
<dbReference type="EMBL" id="QCYY01000029">
    <property type="protein sequence ID" value="ROT86044.1"/>
    <property type="molecule type" value="Genomic_DNA"/>
</dbReference>
<dbReference type="AlphaFoldDB" id="A0A3R7Q4R2"/>
<feature type="domain" description="C-type lectin" evidence="2">
    <location>
        <begin position="64"/>
        <end position="172"/>
    </location>
</feature>